<keyword evidence="2" id="KW-0378">Hydrolase</keyword>
<evidence type="ECO:0000256" key="2">
    <source>
        <dbReference type="ARBA" id="ARBA00022801"/>
    </source>
</evidence>
<evidence type="ECO:0000256" key="1">
    <source>
        <dbReference type="ARBA" id="ARBA00013201"/>
    </source>
</evidence>
<dbReference type="EC" id="3.1.1.47" evidence="1"/>
<evidence type="ECO:0000313" key="7">
    <source>
        <dbReference type="Proteomes" id="UP001497512"/>
    </source>
</evidence>
<accession>A0ABP0U7R2</accession>
<dbReference type="Pfam" id="PF03403">
    <property type="entry name" value="PAF-AH_p_II"/>
    <property type="match status" value="1"/>
</dbReference>
<dbReference type="PANTHER" id="PTHR10272:SF0">
    <property type="entry name" value="PLATELET-ACTIVATING FACTOR ACETYLHYDROLASE"/>
    <property type="match status" value="1"/>
</dbReference>
<evidence type="ECO:0000256" key="3">
    <source>
        <dbReference type="ARBA" id="ARBA00022963"/>
    </source>
</evidence>
<organism evidence="6 7">
    <name type="scientific">Sphagnum troendelagicum</name>
    <dbReference type="NCBI Taxonomy" id="128251"/>
    <lineage>
        <taxon>Eukaryota</taxon>
        <taxon>Viridiplantae</taxon>
        <taxon>Streptophyta</taxon>
        <taxon>Embryophyta</taxon>
        <taxon>Bryophyta</taxon>
        <taxon>Sphagnophytina</taxon>
        <taxon>Sphagnopsida</taxon>
        <taxon>Sphagnales</taxon>
        <taxon>Sphagnaceae</taxon>
        <taxon>Sphagnum</taxon>
    </lineage>
</organism>
<dbReference type="InterPro" id="IPR029058">
    <property type="entry name" value="AB_hydrolase_fold"/>
</dbReference>
<feature type="region of interest" description="Disordered" evidence="5">
    <location>
        <begin position="18"/>
        <end position="57"/>
    </location>
</feature>
<sequence>MGLPQPLGPYAVSFADFELRRTEELQPSQSGGGGGGGGGAAAAAEPQQKQQQQQQLETNGIQQNGGQALPQDLEETPATVAVEVAAAPLMRIFYPTEAKTRWSALDAKQRCWVPNYNYMWGFVARAIPPTSLFVKICISFISLIMYSLMWFRLQIKASVQKPLLVPKGEGDKQRLPVVIFSHGMWACRTTYSSTCIDVASHGYIVVAVEHLDGSAVMAQYHDHRGKRKWVDHAFADKPFDDTPMAERTKQLRQRVQEIQKVIDVLERLDQGSLTQDFNNVTGRASLDTKFFQQRLDLNHIAIHGHSFGAATAIVASGVDNRIKCCVGEDVWWSPVEEVDYSRLAGKSPVLLLNTEGFDWASLRDCRNKFLEGRAKADNVDTPLVTVLMTIKGTEHMDQSDFPLLFPTIAKRARMTGVLDPTQTKDINSRACLDFLYRNLLPPGTGAPYVVNSVKEDGEYLVIAKTASQSASSNSV</sequence>
<evidence type="ECO:0000313" key="6">
    <source>
        <dbReference type="EMBL" id="CAK9214059.1"/>
    </source>
</evidence>
<keyword evidence="4" id="KW-0443">Lipid metabolism</keyword>
<proteinExistence type="predicted"/>
<dbReference type="EMBL" id="OZ019894">
    <property type="protein sequence ID" value="CAK9214059.1"/>
    <property type="molecule type" value="Genomic_DNA"/>
</dbReference>
<dbReference type="SUPFAM" id="SSF53474">
    <property type="entry name" value="alpha/beta-Hydrolases"/>
    <property type="match status" value="1"/>
</dbReference>
<reference evidence="6" key="1">
    <citation type="submission" date="2024-02" db="EMBL/GenBank/DDBJ databases">
        <authorList>
            <consortium name="ELIXIR-Norway"/>
            <consortium name="Elixir Norway"/>
        </authorList>
    </citation>
    <scope>NUCLEOTIDE SEQUENCE</scope>
</reference>
<dbReference type="Gene3D" id="3.40.50.1820">
    <property type="entry name" value="alpha/beta hydrolase"/>
    <property type="match status" value="1"/>
</dbReference>
<evidence type="ECO:0000256" key="5">
    <source>
        <dbReference type="SAM" id="MobiDB-lite"/>
    </source>
</evidence>
<dbReference type="PANTHER" id="PTHR10272">
    <property type="entry name" value="PLATELET-ACTIVATING FACTOR ACETYLHYDROLASE"/>
    <property type="match status" value="1"/>
</dbReference>
<dbReference type="Proteomes" id="UP001497512">
    <property type="component" value="Chromosome 2"/>
</dbReference>
<protein>
    <recommendedName>
        <fullName evidence="1">1-alkyl-2-acetylglycerophosphocholine esterase</fullName>
        <ecNumber evidence="1">3.1.1.47</ecNumber>
    </recommendedName>
</protein>
<keyword evidence="3" id="KW-0442">Lipid degradation</keyword>
<feature type="compositionally biased region" description="Gly residues" evidence="5">
    <location>
        <begin position="30"/>
        <end position="40"/>
    </location>
</feature>
<keyword evidence="7" id="KW-1185">Reference proteome</keyword>
<feature type="compositionally biased region" description="Low complexity" evidence="5">
    <location>
        <begin position="41"/>
        <end position="55"/>
    </location>
</feature>
<evidence type="ECO:0000256" key="4">
    <source>
        <dbReference type="ARBA" id="ARBA00023098"/>
    </source>
</evidence>
<gene>
    <name evidence="6" type="ORF">CSSPTR1EN2_LOCUS12042</name>
</gene>
<name>A0ABP0U7R2_9BRYO</name>